<proteinExistence type="predicted"/>
<comment type="caution">
    <text evidence="1">The sequence shown here is derived from an EMBL/GenBank/DDBJ whole genome shotgun (WGS) entry which is preliminary data.</text>
</comment>
<keyword evidence="2" id="KW-1185">Reference proteome</keyword>
<evidence type="ECO:0000313" key="2">
    <source>
        <dbReference type="Proteomes" id="UP000326396"/>
    </source>
</evidence>
<gene>
    <name evidence="1" type="ORF">E3N88_10867</name>
</gene>
<organism evidence="1 2">
    <name type="scientific">Mikania micrantha</name>
    <name type="common">bitter vine</name>
    <dbReference type="NCBI Taxonomy" id="192012"/>
    <lineage>
        <taxon>Eukaryota</taxon>
        <taxon>Viridiplantae</taxon>
        <taxon>Streptophyta</taxon>
        <taxon>Embryophyta</taxon>
        <taxon>Tracheophyta</taxon>
        <taxon>Spermatophyta</taxon>
        <taxon>Magnoliopsida</taxon>
        <taxon>eudicotyledons</taxon>
        <taxon>Gunneridae</taxon>
        <taxon>Pentapetalae</taxon>
        <taxon>asterids</taxon>
        <taxon>campanulids</taxon>
        <taxon>Asterales</taxon>
        <taxon>Asteraceae</taxon>
        <taxon>Asteroideae</taxon>
        <taxon>Heliantheae alliance</taxon>
        <taxon>Eupatorieae</taxon>
        <taxon>Mikania</taxon>
    </lineage>
</organism>
<reference evidence="1 2" key="1">
    <citation type="submission" date="2019-05" db="EMBL/GenBank/DDBJ databases">
        <title>Mikania micrantha, genome provides insights into the molecular mechanism of rapid growth.</title>
        <authorList>
            <person name="Liu B."/>
        </authorList>
    </citation>
    <scope>NUCLEOTIDE SEQUENCE [LARGE SCALE GENOMIC DNA]</scope>
    <source>
        <strain evidence="1">NLD-2019</strain>
        <tissue evidence="1">Leaf</tissue>
    </source>
</reference>
<name>A0A5N6PEQ7_9ASTR</name>
<dbReference type="AlphaFoldDB" id="A0A5N6PEQ7"/>
<evidence type="ECO:0000313" key="1">
    <source>
        <dbReference type="EMBL" id="KAD6119596.1"/>
    </source>
</evidence>
<protein>
    <submittedName>
        <fullName evidence="1">Uncharacterized protein</fullName>
    </submittedName>
</protein>
<dbReference type="EMBL" id="SZYD01000005">
    <property type="protein sequence ID" value="KAD6119596.1"/>
    <property type="molecule type" value="Genomic_DNA"/>
</dbReference>
<dbReference type="Proteomes" id="UP000326396">
    <property type="component" value="Linkage Group LG13"/>
</dbReference>
<sequence length="142" mass="16387">MDWGDSSDSGEHLDRNPTLVQQTEQSVFSSHACGEELKIDFLLTELPMKAEDNNDEWVHKYEQDEGVVTGKIMPMAIARWCVFSSRARGEELKIDVLLTERRPRQREEEVNNRDNHILGDGVVVSVEFVCNQWDDYHETPPL</sequence>
<accession>A0A5N6PEQ7</accession>